<dbReference type="PANTHER" id="PTHR42748">
    <property type="entry name" value="NITROGEN METABOLITE REPRESSION PROTEIN NMRA FAMILY MEMBER"/>
    <property type="match status" value="1"/>
</dbReference>
<protein>
    <recommendedName>
        <fullName evidence="4">NmrA-like domain-containing protein</fullName>
    </recommendedName>
</protein>
<dbReference type="Pfam" id="PF05368">
    <property type="entry name" value="NmrA"/>
    <property type="match status" value="1"/>
</dbReference>
<dbReference type="InterPro" id="IPR008030">
    <property type="entry name" value="NmrA-like"/>
</dbReference>
<proteinExistence type="inferred from homology"/>
<comment type="similarity">
    <text evidence="1">Belongs to the NmrA-type oxidoreductase family.</text>
</comment>
<reference evidence="5" key="1">
    <citation type="submission" date="2023-06" db="EMBL/GenBank/DDBJ databases">
        <title>Multi-omics analyses reveal the molecular pathogenesis toolkit of Lasiodiplodia hormozganensis, a cross-kingdom pathogen.</title>
        <authorList>
            <person name="Felix C."/>
            <person name="Meneses R."/>
            <person name="Goncalves M.F.M."/>
            <person name="Tilleman L."/>
            <person name="Duarte A.S."/>
            <person name="Jorrin-Novo J.V."/>
            <person name="Van De Peer Y."/>
            <person name="Deforce D."/>
            <person name="Van Nieuwerburgh F."/>
            <person name="Esteves A.C."/>
            <person name="Alves A."/>
        </authorList>
    </citation>
    <scope>NUCLEOTIDE SEQUENCE</scope>
    <source>
        <strain evidence="5">CBS 339.90</strain>
    </source>
</reference>
<organism evidence="5 6">
    <name type="scientific">Lasiodiplodia hormozganensis</name>
    <dbReference type="NCBI Taxonomy" id="869390"/>
    <lineage>
        <taxon>Eukaryota</taxon>
        <taxon>Fungi</taxon>
        <taxon>Dikarya</taxon>
        <taxon>Ascomycota</taxon>
        <taxon>Pezizomycotina</taxon>
        <taxon>Dothideomycetes</taxon>
        <taxon>Dothideomycetes incertae sedis</taxon>
        <taxon>Botryosphaeriales</taxon>
        <taxon>Botryosphaeriaceae</taxon>
        <taxon>Lasiodiplodia</taxon>
    </lineage>
</organism>
<keyword evidence="3" id="KW-0560">Oxidoreductase</keyword>
<dbReference type="Proteomes" id="UP001175001">
    <property type="component" value="Unassembled WGS sequence"/>
</dbReference>
<comment type="caution">
    <text evidence="5">The sequence shown here is derived from an EMBL/GenBank/DDBJ whole genome shotgun (WGS) entry which is preliminary data.</text>
</comment>
<keyword evidence="6" id="KW-1185">Reference proteome</keyword>
<keyword evidence="2" id="KW-0521">NADP</keyword>
<feature type="domain" description="NmrA-like" evidence="4">
    <location>
        <begin position="8"/>
        <end position="239"/>
    </location>
</feature>
<name>A0AA39XZ02_9PEZI</name>
<gene>
    <name evidence="5" type="ORF">DIS24_g9082</name>
</gene>
<dbReference type="SUPFAM" id="SSF51735">
    <property type="entry name" value="NAD(P)-binding Rossmann-fold domains"/>
    <property type="match status" value="1"/>
</dbReference>
<evidence type="ECO:0000259" key="4">
    <source>
        <dbReference type="Pfam" id="PF05368"/>
    </source>
</evidence>
<evidence type="ECO:0000256" key="2">
    <source>
        <dbReference type="ARBA" id="ARBA00022857"/>
    </source>
</evidence>
<evidence type="ECO:0000313" key="6">
    <source>
        <dbReference type="Proteomes" id="UP001175001"/>
    </source>
</evidence>
<dbReference type="GO" id="GO:0016491">
    <property type="term" value="F:oxidoreductase activity"/>
    <property type="evidence" value="ECO:0007669"/>
    <property type="project" value="UniProtKB-KW"/>
</dbReference>
<dbReference type="PANTHER" id="PTHR42748:SF30">
    <property type="entry name" value="NMRA-LIKE DOMAIN-CONTAINING PROTEIN"/>
    <property type="match status" value="1"/>
</dbReference>
<dbReference type="Gene3D" id="3.40.50.720">
    <property type="entry name" value="NAD(P)-binding Rossmann-like Domain"/>
    <property type="match status" value="1"/>
</dbReference>
<evidence type="ECO:0000313" key="5">
    <source>
        <dbReference type="EMBL" id="KAK0642400.1"/>
    </source>
</evidence>
<evidence type="ECO:0000256" key="1">
    <source>
        <dbReference type="ARBA" id="ARBA00006328"/>
    </source>
</evidence>
<dbReference type="EMBL" id="JAUJDW010000075">
    <property type="protein sequence ID" value="KAK0642400.1"/>
    <property type="molecule type" value="Genomic_DNA"/>
</dbReference>
<dbReference type="InterPro" id="IPR036291">
    <property type="entry name" value="NAD(P)-bd_dom_sf"/>
</dbReference>
<dbReference type="AlphaFoldDB" id="A0AA39XZ02"/>
<sequence>MSFGIKSTRLARLGISVVRADSWNASDLAAAFRDDTWAVFLNTDSDDPDFKAQRGPPESAMGRIVIDAAVAAGVKHFVYAGLPEASRVTGGAVPILSFDEKAAIAAYARQAGLFESAVTVTSGWAVEIFWMRAYAEAFGGFAMVRDKEGFLTLNVPPMGNEPEGGVPWTAVEDDYGDAVHGVLLDPRRWDGRTVWAVSECRSFEEVTEAYNRVAGTRDARYVVKEGALEAGTEGKTKEVNGLFDYCHYVKGEYCGGKPLDQEPMKLLKRMASEARGREKSDLQTVEGFIAKKISK</sequence>
<dbReference type="GO" id="GO:0005634">
    <property type="term" value="C:nucleus"/>
    <property type="evidence" value="ECO:0007669"/>
    <property type="project" value="TreeGrafter"/>
</dbReference>
<accession>A0AA39XZ02</accession>
<evidence type="ECO:0000256" key="3">
    <source>
        <dbReference type="ARBA" id="ARBA00023002"/>
    </source>
</evidence>
<dbReference type="InterPro" id="IPR051164">
    <property type="entry name" value="NmrA-like_oxidored"/>
</dbReference>